<comment type="caution">
    <text evidence="1">The sequence shown here is derived from an EMBL/GenBank/DDBJ whole genome shotgun (WGS) entry which is preliminary data.</text>
</comment>
<gene>
    <name evidence="1" type="ORF">AVEN_188335_1</name>
</gene>
<name>A0A4Y2MJM0_ARAVE</name>
<dbReference type="PANTHER" id="PTHR38681:SF1">
    <property type="entry name" value="RETROVIRUS-RELATED POL POLYPROTEIN FROM TRANSPOSON 412-LIKE PROTEIN"/>
    <property type="match status" value="1"/>
</dbReference>
<dbReference type="EMBL" id="BGPR01007417">
    <property type="protein sequence ID" value="GBN26682.1"/>
    <property type="molecule type" value="Genomic_DNA"/>
</dbReference>
<reference evidence="1 2" key="1">
    <citation type="journal article" date="2019" name="Sci. Rep.">
        <title>Orb-weaving spider Araneus ventricosus genome elucidates the spidroin gene catalogue.</title>
        <authorList>
            <person name="Kono N."/>
            <person name="Nakamura H."/>
            <person name="Ohtoshi R."/>
            <person name="Moran D.A.P."/>
            <person name="Shinohara A."/>
            <person name="Yoshida Y."/>
            <person name="Fujiwara M."/>
            <person name="Mori M."/>
            <person name="Tomita M."/>
            <person name="Arakawa K."/>
        </authorList>
    </citation>
    <scope>NUCLEOTIDE SEQUENCE [LARGE SCALE GENOMIC DNA]</scope>
</reference>
<organism evidence="1 2">
    <name type="scientific">Araneus ventricosus</name>
    <name type="common">Orbweaver spider</name>
    <name type="synonym">Epeira ventricosa</name>
    <dbReference type="NCBI Taxonomy" id="182803"/>
    <lineage>
        <taxon>Eukaryota</taxon>
        <taxon>Metazoa</taxon>
        <taxon>Ecdysozoa</taxon>
        <taxon>Arthropoda</taxon>
        <taxon>Chelicerata</taxon>
        <taxon>Arachnida</taxon>
        <taxon>Araneae</taxon>
        <taxon>Araneomorphae</taxon>
        <taxon>Entelegynae</taxon>
        <taxon>Araneoidea</taxon>
        <taxon>Araneidae</taxon>
        <taxon>Araneus</taxon>
    </lineage>
</organism>
<accession>A0A4Y2MJM0</accession>
<sequence>MTHLHESWLHALPSVLHDIRTIFKEDLVTFAAELVYGSPLKLPGEFFSSMLVTAPASSFSQTLRHHVSSFRHVPSSNRCSGQVFVIGDLLNLLKASRVFLRIARIRKSLEPPYAGPYKALSRTSSVFTVEVDGRPVTISIRLKAAHAFPDEVASRISSPISTCRDQKST</sequence>
<evidence type="ECO:0000313" key="2">
    <source>
        <dbReference type="Proteomes" id="UP000499080"/>
    </source>
</evidence>
<keyword evidence="2" id="KW-1185">Reference proteome</keyword>
<protein>
    <submittedName>
        <fullName evidence="1">Uncharacterized protein</fullName>
    </submittedName>
</protein>
<dbReference type="OrthoDB" id="422540at2759"/>
<dbReference type="Proteomes" id="UP000499080">
    <property type="component" value="Unassembled WGS sequence"/>
</dbReference>
<dbReference type="AlphaFoldDB" id="A0A4Y2MJM0"/>
<proteinExistence type="predicted"/>
<dbReference type="PANTHER" id="PTHR38681">
    <property type="entry name" value="RETROVIRUS-RELATED POL POLYPROTEIN FROM TRANSPOSON 412-LIKE PROTEIN-RELATED"/>
    <property type="match status" value="1"/>
</dbReference>
<evidence type="ECO:0000313" key="1">
    <source>
        <dbReference type="EMBL" id="GBN26682.1"/>
    </source>
</evidence>